<feature type="region of interest" description="Disordered" evidence="1">
    <location>
        <begin position="314"/>
        <end position="337"/>
    </location>
</feature>
<dbReference type="EMBL" id="MN740800">
    <property type="protein sequence ID" value="QHU12477.1"/>
    <property type="molecule type" value="Genomic_DNA"/>
</dbReference>
<sequence>MNDEYTGDTHPLVANDEEYNLDLIISFIEKHPEDADKWLDHLKPIFETETLWKTHRGERLSEEELENQVQRHYIEENNRSENDDNMITNEFGCLRCNKRWDSTTEHPTMTLLCGHKMHTVCYLMGQYYDDTARCSHPGCDHNPWDIIRKISRRRDRVREETRNTLTEIILNKQSFKNDLRTYKECIKEYIKQASKIQKNINSIKDDTIKKHILSIRIIHDDLNNNIKRVRNSELMKNTKTALRNFRRVSNMFYRKYHLSMRDMIRRKIIRNMNWKNRSVLERHNNILTMRYYRFGIRILPGKSSWSKYMDDHSDFEDRSLDGPVPENEYVDGEEVEE</sequence>
<feature type="compositionally biased region" description="Acidic residues" evidence="1">
    <location>
        <begin position="328"/>
        <end position="337"/>
    </location>
</feature>
<evidence type="ECO:0000313" key="2">
    <source>
        <dbReference type="EMBL" id="QHU12477.1"/>
    </source>
</evidence>
<name>A0A6C0K721_9ZZZZ</name>
<proteinExistence type="predicted"/>
<accession>A0A6C0K721</accession>
<evidence type="ECO:0000256" key="1">
    <source>
        <dbReference type="SAM" id="MobiDB-lite"/>
    </source>
</evidence>
<protein>
    <submittedName>
        <fullName evidence="2">Uncharacterized protein</fullName>
    </submittedName>
</protein>
<dbReference type="AlphaFoldDB" id="A0A6C0K721"/>
<organism evidence="2">
    <name type="scientific">viral metagenome</name>
    <dbReference type="NCBI Taxonomy" id="1070528"/>
    <lineage>
        <taxon>unclassified sequences</taxon>
        <taxon>metagenomes</taxon>
        <taxon>organismal metagenomes</taxon>
    </lineage>
</organism>
<reference evidence="2" key="1">
    <citation type="journal article" date="2020" name="Nature">
        <title>Giant virus diversity and host interactions through global metagenomics.</title>
        <authorList>
            <person name="Schulz F."/>
            <person name="Roux S."/>
            <person name="Paez-Espino D."/>
            <person name="Jungbluth S."/>
            <person name="Walsh D.A."/>
            <person name="Denef V.J."/>
            <person name="McMahon K.D."/>
            <person name="Konstantinidis K.T."/>
            <person name="Eloe-Fadrosh E.A."/>
            <person name="Kyrpides N.C."/>
            <person name="Woyke T."/>
        </authorList>
    </citation>
    <scope>NUCLEOTIDE SEQUENCE</scope>
    <source>
        <strain evidence="2">GVMAG-S-1101171-110</strain>
    </source>
</reference>